<dbReference type="Pfam" id="PF08345">
    <property type="entry name" value="YscJ_FliF_C"/>
    <property type="match status" value="1"/>
</dbReference>
<evidence type="ECO:0000313" key="13">
    <source>
        <dbReference type="Proteomes" id="UP000722121"/>
    </source>
</evidence>
<feature type="domain" description="Flagellar M-ring C-terminal" evidence="11">
    <location>
        <begin position="253"/>
        <end position="401"/>
    </location>
</feature>
<reference evidence="12 13" key="1">
    <citation type="submission" date="2021-02" db="EMBL/GenBank/DDBJ databases">
        <title>Activity-based single-cell genomes from oceanic crustal fluid captures similar information to metagenomic and metatranscriptomic surveys with orders of magnitude less sampling.</title>
        <authorList>
            <person name="D'Angelo T.S."/>
            <person name="Orcutt B.N."/>
        </authorList>
    </citation>
    <scope>NUCLEOTIDE SEQUENCE [LARGE SCALE GENOMIC DNA]</scope>
    <source>
        <strain evidence="12">AH-315-G07</strain>
    </source>
</reference>
<feature type="domain" description="Flagellar M-ring N-terminal" evidence="10">
    <location>
        <begin position="50"/>
        <end position="222"/>
    </location>
</feature>
<evidence type="ECO:0000256" key="2">
    <source>
        <dbReference type="ARBA" id="ARBA00004651"/>
    </source>
</evidence>
<keyword evidence="5 9" id="KW-0812">Transmembrane</keyword>
<dbReference type="InterPro" id="IPR006182">
    <property type="entry name" value="FliF_N_dom"/>
</dbReference>
<evidence type="ECO:0000256" key="9">
    <source>
        <dbReference type="SAM" id="Phobius"/>
    </source>
</evidence>
<keyword evidence="8" id="KW-0975">Bacterial flagellum</keyword>
<dbReference type="NCBIfam" id="TIGR00206">
    <property type="entry name" value="fliF"/>
    <property type="match status" value="1"/>
</dbReference>
<dbReference type="Gene3D" id="3.30.300.30">
    <property type="match status" value="1"/>
</dbReference>
<organism evidence="12 13">
    <name type="scientific">Simkania negevensis</name>
    <dbReference type="NCBI Taxonomy" id="83561"/>
    <lineage>
        <taxon>Bacteria</taxon>
        <taxon>Pseudomonadati</taxon>
        <taxon>Chlamydiota</taxon>
        <taxon>Chlamydiia</taxon>
        <taxon>Parachlamydiales</taxon>
        <taxon>Simkaniaceae</taxon>
        <taxon>Simkania</taxon>
    </lineage>
</organism>
<dbReference type="Proteomes" id="UP000722121">
    <property type="component" value="Unassembled WGS sequence"/>
</dbReference>
<keyword evidence="6 9" id="KW-1133">Transmembrane helix</keyword>
<evidence type="ECO:0000256" key="3">
    <source>
        <dbReference type="ARBA" id="ARBA00007971"/>
    </source>
</evidence>
<dbReference type="PANTHER" id="PTHR30046:SF0">
    <property type="entry name" value="FLAGELLAR M-RING PROTEIN"/>
    <property type="match status" value="1"/>
</dbReference>
<keyword evidence="12" id="KW-0969">Cilium</keyword>
<evidence type="ECO:0000313" key="12">
    <source>
        <dbReference type="EMBL" id="MBN4066761.1"/>
    </source>
</evidence>
<feature type="transmembrane region" description="Helical" evidence="9">
    <location>
        <begin position="26"/>
        <end position="47"/>
    </location>
</feature>
<keyword evidence="4" id="KW-1003">Cell membrane</keyword>
<comment type="subcellular location">
    <subcellularLocation>
        <location evidence="1">Bacterial flagellum basal body</location>
    </subcellularLocation>
    <subcellularLocation>
        <location evidence="2">Cell membrane</location>
        <topology evidence="2">Multi-pass membrane protein</topology>
    </subcellularLocation>
</comment>
<keyword evidence="13" id="KW-1185">Reference proteome</keyword>
<dbReference type="PANTHER" id="PTHR30046">
    <property type="entry name" value="FLAGELLAR M-RING PROTEIN"/>
    <property type="match status" value="1"/>
</dbReference>
<comment type="similarity">
    <text evidence="3">Belongs to the FliF family.</text>
</comment>
<evidence type="ECO:0000256" key="5">
    <source>
        <dbReference type="ARBA" id="ARBA00022692"/>
    </source>
</evidence>
<keyword evidence="12" id="KW-0966">Cell projection</keyword>
<evidence type="ECO:0000259" key="10">
    <source>
        <dbReference type="Pfam" id="PF01514"/>
    </source>
</evidence>
<feature type="transmembrane region" description="Helical" evidence="9">
    <location>
        <begin position="454"/>
        <end position="474"/>
    </location>
</feature>
<dbReference type="InterPro" id="IPR013556">
    <property type="entry name" value="Flag_M-ring_C"/>
</dbReference>
<dbReference type="Pfam" id="PF01514">
    <property type="entry name" value="YscJ_FliF"/>
    <property type="match status" value="1"/>
</dbReference>
<evidence type="ECO:0000256" key="8">
    <source>
        <dbReference type="ARBA" id="ARBA00023143"/>
    </source>
</evidence>
<keyword evidence="12" id="KW-0282">Flagellum</keyword>
<accession>A0ABS3APZ2</accession>
<name>A0ABS3APZ2_9BACT</name>
<proteinExistence type="inferred from homology"/>
<evidence type="ECO:0000256" key="6">
    <source>
        <dbReference type="ARBA" id="ARBA00022989"/>
    </source>
</evidence>
<dbReference type="InterPro" id="IPR000067">
    <property type="entry name" value="FlgMring_FliF"/>
</dbReference>
<protein>
    <submittedName>
        <fullName evidence="12">Flagellar M-ring protein FliF</fullName>
    </submittedName>
</protein>
<dbReference type="InterPro" id="IPR043427">
    <property type="entry name" value="YscJ/FliF"/>
</dbReference>
<keyword evidence="7 9" id="KW-0472">Membrane</keyword>
<gene>
    <name evidence="12" type="primary">fliF</name>
    <name evidence="12" type="ORF">JYU14_01600</name>
</gene>
<dbReference type="EMBL" id="JAFITR010000022">
    <property type="protein sequence ID" value="MBN4066761.1"/>
    <property type="molecule type" value="Genomic_DNA"/>
</dbReference>
<evidence type="ECO:0000256" key="4">
    <source>
        <dbReference type="ARBA" id="ARBA00022475"/>
    </source>
</evidence>
<evidence type="ECO:0000256" key="1">
    <source>
        <dbReference type="ARBA" id="ARBA00004117"/>
    </source>
</evidence>
<sequence>MNLQFLRDLGNQLARIWREIKIYQKFTVILAALFLIGVLIFLVVGAVSTRYDALYPVGRITINDAAEIKAYLDSSRIPYKIKADTLILVAEREVHRIRMDLAAIGLPQLNRSKGFELFDQDTWIKGEKELQILEMRALIGQLERDVTEYDNITSASVVIDLAPPRPFGGTMYKTKASIILDLMPGARLGTSQLRAITYHISGAVRGLAPNMIAISDTDGKLYQAIDPNGEIDLIRAAEMALEERIKTKVDGMLAMIVGRENFYSSIQVVLNRERSSQERKVFSGTVNGISLGDPVALSVTESGLQLTERETSEVGTPGTNTEAVAGAVAGGAELLNRQEKRSQQYTQMAVPVDHIKIQTQPGQIQRISIAVMIDKTIAVDSGADLPEEAVQAGHRNAEQIKAEVESQLTKILEGYGGAVIAPAVDFVEFDKTVITQRAEDKTWGDVIEIGTKTVTVLFILLVVIAMFWTFNRFWKRHMMQPPLLEEEEEEHEYTEESSLMELEAMIESIKIRIQNDPQAVLEVIREWLAEEIEFGLEQQ</sequence>
<dbReference type="InterPro" id="IPR045851">
    <property type="entry name" value="AMP-bd_C_sf"/>
</dbReference>
<evidence type="ECO:0000256" key="7">
    <source>
        <dbReference type="ARBA" id="ARBA00023136"/>
    </source>
</evidence>
<comment type="caution">
    <text evidence="12">The sequence shown here is derived from an EMBL/GenBank/DDBJ whole genome shotgun (WGS) entry which is preliminary data.</text>
</comment>
<evidence type="ECO:0000259" key="11">
    <source>
        <dbReference type="Pfam" id="PF08345"/>
    </source>
</evidence>